<keyword evidence="2" id="KW-0812">Transmembrane</keyword>
<dbReference type="Gene3D" id="3.40.720.10">
    <property type="entry name" value="Alkaline Phosphatase, subunit A"/>
    <property type="match status" value="1"/>
</dbReference>
<feature type="transmembrane region" description="Helical" evidence="2">
    <location>
        <begin position="154"/>
        <end position="178"/>
    </location>
</feature>
<feature type="transmembrane region" description="Helical" evidence="2">
    <location>
        <begin position="130"/>
        <end position="148"/>
    </location>
</feature>
<name>A0A6I3JDY5_9ACTN</name>
<dbReference type="SUPFAM" id="SSF53649">
    <property type="entry name" value="Alkaline phosphatase-like"/>
    <property type="match status" value="1"/>
</dbReference>
<protein>
    <submittedName>
        <fullName evidence="3">Phosphodiesterase</fullName>
    </submittedName>
</protein>
<evidence type="ECO:0000313" key="3">
    <source>
        <dbReference type="EMBL" id="MTB96317.1"/>
    </source>
</evidence>
<keyword evidence="2" id="KW-1133">Transmembrane helix</keyword>
<feature type="region of interest" description="Disordered" evidence="1">
    <location>
        <begin position="1"/>
        <end position="70"/>
    </location>
</feature>
<feature type="transmembrane region" description="Helical" evidence="2">
    <location>
        <begin position="100"/>
        <end position="118"/>
    </location>
</feature>
<proteinExistence type="predicted"/>
<feature type="compositionally biased region" description="Low complexity" evidence="1">
    <location>
        <begin position="1"/>
        <end position="56"/>
    </location>
</feature>
<dbReference type="AlphaFoldDB" id="A0A6I3JDY5"/>
<dbReference type="Proteomes" id="UP000433406">
    <property type="component" value="Unassembled WGS sequence"/>
</dbReference>
<reference evidence="3 4" key="1">
    <citation type="submission" date="2019-10" db="EMBL/GenBank/DDBJ databases">
        <title>Nocardioides novel species isolated from the excrement of Marmot.</title>
        <authorList>
            <person name="Zhang G."/>
        </authorList>
    </citation>
    <scope>NUCLEOTIDE SEQUENCE [LARGE SCALE GENOMIC DNA]</scope>
    <source>
        <strain evidence="4">zg-579</strain>
    </source>
</reference>
<keyword evidence="2" id="KW-0472">Membrane</keyword>
<gene>
    <name evidence="3" type="ORF">GGQ22_14665</name>
</gene>
<evidence type="ECO:0000313" key="4">
    <source>
        <dbReference type="Proteomes" id="UP000433406"/>
    </source>
</evidence>
<dbReference type="InterPro" id="IPR017850">
    <property type="entry name" value="Alkaline_phosphatase_core_sf"/>
</dbReference>
<dbReference type="InterPro" id="IPR002591">
    <property type="entry name" value="Phosphodiest/P_Trfase"/>
</dbReference>
<comment type="caution">
    <text evidence="3">The sequence shown here is derived from an EMBL/GenBank/DDBJ whole genome shotgun (WGS) entry which is preliminary data.</text>
</comment>
<sequence>MPTAAAWSWSAVGSASSTTGRSSACGSSCTTSAARTSRTSASSRRARGSGPSARPAGPRPPPYAEDVATASAPSRAGRLLNVGRRRFGAWQPTWSWAADALRSFVTSFLALAATFWLLPGDQADDRLETLALLAGLVLVLGAVLRPLLSRLTVLTGTVGLLLVGLLAQAVVLGAALLLIPSADPFSPGELLVASWAATLVAAVVNWLFDASSDEAFFGQLLRQSVRRTRDAGADGPGLLVVQLDGVSLPVVQQAIAAGTMPAVSRWLRSGSHELRGWHTGLPATTPAGQAVILHGDVHAVPGFRWLDKETGRLLVMHSPADAAQVEHKMSDGRGLLADGGTGVSNLFTGDAPTPLLTLSAGRLPGHDPGSASYAASRFGLVRSLGLFLGQVVTELYQARRQRVRDVVPRVHRGAGFVAMRGLTTAVLRDLDVTILADQMSRGTPVIYVDFVDYDEVAHHAGPTRPESLTTLSGLDGMLDFLDQVSREVGRRYEIALVSDHGQAQGSTFRQLAGESIEEVVQRLAEEHAAAPGRPGEGWLAANLLLAGAPADRRAVTRAARSLAGGEPDAEQSVTSDEPGLLVAASGSLAHVYRSDLPGRLTREQLDALHPGLVGGLADHPQVGLVLTRRADGAVVVDGGGGGWRVLGGPAGPADPANAEGAGPDPVAGYGPRAEADLLQLSTRDHVGDLVLLGAHDPALGEVVAFEELVGSHGGLGGPQTEALLVHPREWDVPGAPGDVLDGPGLHATLVGRLDRLGLRR</sequence>
<evidence type="ECO:0000256" key="2">
    <source>
        <dbReference type="SAM" id="Phobius"/>
    </source>
</evidence>
<accession>A0A6I3JDY5</accession>
<evidence type="ECO:0000256" key="1">
    <source>
        <dbReference type="SAM" id="MobiDB-lite"/>
    </source>
</evidence>
<organism evidence="3 4">
    <name type="scientific">Nocardioides marmotae</name>
    <dbReference type="NCBI Taxonomy" id="2663857"/>
    <lineage>
        <taxon>Bacteria</taxon>
        <taxon>Bacillati</taxon>
        <taxon>Actinomycetota</taxon>
        <taxon>Actinomycetes</taxon>
        <taxon>Propionibacteriales</taxon>
        <taxon>Nocardioidaceae</taxon>
        <taxon>Nocardioides</taxon>
    </lineage>
</organism>
<dbReference type="Pfam" id="PF01663">
    <property type="entry name" value="Phosphodiest"/>
    <property type="match status" value="1"/>
</dbReference>
<dbReference type="EMBL" id="WLCI01000015">
    <property type="protein sequence ID" value="MTB96317.1"/>
    <property type="molecule type" value="Genomic_DNA"/>
</dbReference>
<keyword evidence="4" id="KW-1185">Reference proteome</keyword>